<reference evidence="3" key="2">
    <citation type="journal article" date="2021" name="PeerJ">
        <title>Extensive microbial diversity within the chicken gut microbiome revealed by metagenomics and culture.</title>
        <authorList>
            <person name="Gilroy R."/>
            <person name="Ravi A."/>
            <person name="Getino M."/>
            <person name="Pursley I."/>
            <person name="Horton D.L."/>
            <person name="Alikhan N.F."/>
            <person name="Baker D."/>
            <person name="Gharbi K."/>
            <person name="Hall N."/>
            <person name="Watson M."/>
            <person name="Adriaenssens E.M."/>
            <person name="Foster-Nyarko E."/>
            <person name="Jarju S."/>
            <person name="Secka A."/>
            <person name="Antonio M."/>
            <person name="Oren A."/>
            <person name="Chaudhuri R.R."/>
            <person name="La Ragione R."/>
            <person name="Hildebrand F."/>
            <person name="Pallen M.J."/>
        </authorList>
    </citation>
    <scope>NUCLEOTIDE SEQUENCE</scope>
    <source>
        <strain evidence="3">D3-1215</strain>
    </source>
</reference>
<feature type="transmembrane region" description="Helical" evidence="1">
    <location>
        <begin position="93"/>
        <end position="116"/>
    </location>
</feature>
<dbReference type="PANTHER" id="PTHR42709:SF4">
    <property type="entry name" value="INNER MEMBRANE PROTEIN YQAA"/>
    <property type="match status" value="1"/>
</dbReference>
<evidence type="ECO:0000259" key="2">
    <source>
        <dbReference type="Pfam" id="PF09335"/>
    </source>
</evidence>
<name>A0A9D9EGY7_9BACT</name>
<accession>A0A9D9EGY7</accession>
<dbReference type="InterPro" id="IPR051311">
    <property type="entry name" value="DedA_domain"/>
</dbReference>
<feature type="transmembrane region" description="Helical" evidence="1">
    <location>
        <begin position="122"/>
        <end position="147"/>
    </location>
</feature>
<keyword evidence="1" id="KW-0812">Transmembrane</keyword>
<dbReference type="PANTHER" id="PTHR42709">
    <property type="entry name" value="ALKALINE PHOSPHATASE LIKE PROTEIN"/>
    <property type="match status" value="1"/>
</dbReference>
<feature type="transmembrane region" description="Helical" evidence="1">
    <location>
        <begin position="7"/>
        <end position="26"/>
    </location>
</feature>
<keyword evidence="1" id="KW-0472">Membrane</keyword>
<evidence type="ECO:0000256" key="1">
    <source>
        <dbReference type="SAM" id="Phobius"/>
    </source>
</evidence>
<feature type="transmembrane region" description="Helical" evidence="1">
    <location>
        <begin position="46"/>
        <end position="64"/>
    </location>
</feature>
<protein>
    <submittedName>
        <fullName evidence="3">DedA family protein</fullName>
    </submittedName>
</protein>
<reference evidence="3" key="1">
    <citation type="submission" date="2020-10" db="EMBL/GenBank/DDBJ databases">
        <authorList>
            <person name="Gilroy R."/>
        </authorList>
    </citation>
    <scope>NUCLEOTIDE SEQUENCE</scope>
    <source>
        <strain evidence="3">D3-1215</strain>
    </source>
</reference>
<evidence type="ECO:0000313" key="3">
    <source>
        <dbReference type="EMBL" id="MBO8447097.1"/>
    </source>
</evidence>
<dbReference type="Proteomes" id="UP000823637">
    <property type="component" value="Unassembled WGS sequence"/>
</dbReference>
<dbReference type="EMBL" id="JADIMR010000076">
    <property type="protein sequence ID" value="MBO8447097.1"/>
    <property type="molecule type" value="Genomic_DNA"/>
</dbReference>
<comment type="caution">
    <text evidence="3">The sequence shown here is derived from an EMBL/GenBank/DDBJ whole genome shotgun (WGS) entry which is preliminary data.</text>
</comment>
<dbReference type="Pfam" id="PF09335">
    <property type="entry name" value="VTT_dom"/>
    <property type="match status" value="1"/>
</dbReference>
<sequence length="148" mass="16545">MSFLGEYGYIGLFIASFLAATVLPIGSEALFTALLYATDSDPWTCIWAASTGNFLGALTCYGIGRLGKTEWMEKYLGISKSKLDEWIPRIRNFIYVGCFFSFLPIIGDLMAVAAGYLRTKFWLASICLFAGKFTRYVGWVAISYWAFV</sequence>
<proteinExistence type="predicted"/>
<dbReference type="AlphaFoldDB" id="A0A9D9EGY7"/>
<keyword evidence="1" id="KW-1133">Transmembrane helix</keyword>
<dbReference type="InterPro" id="IPR032816">
    <property type="entry name" value="VTT_dom"/>
</dbReference>
<gene>
    <name evidence="3" type="ORF">IAC32_05065</name>
</gene>
<evidence type="ECO:0000313" key="4">
    <source>
        <dbReference type="Proteomes" id="UP000823637"/>
    </source>
</evidence>
<organism evidence="3 4">
    <name type="scientific">Candidatus Enterocola intestinipullorum</name>
    <dbReference type="NCBI Taxonomy" id="2840783"/>
    <lineage>
        <taxon>Bacteria</taxon>
        <taxon>Pseudomonadati</taxon>
        <taxon>Bacteroidota</taxon>
        <taxon>Bacteroidia</taxon>
        <taxon>Bacteroidales</taxon>
        <taxon>Candidatus Enterocola</taxon>
    </lineage>
</organism>
<feature type="domain" description="VTT" evidence="2">
    <location>
        <begin position="27"/>
        <end position="143"/>
    </location>
</feature>